<dbReference type="GO" id="GO:0044782">
    <property type="term" value="P:cilium organization"/>
    <property type="evidence" value="ECO:0007669"/>
    <property type="project" value="TreeGrafter"/>
</dbReference>
<dbReference type="Ensembl" id="ENSCCRT00010045628.1">
    <property type="protein sequence ID" value="ENSCCRP00010041577.1"/>
    <property type="gene ID" value="ENSCCRG00010017615.1"/>
</dbReference>
<dbReference type="Gene3D" id="1.25.10.10">
    <property type="entry name" value="Leucine-rich Repeat Variant"/>
    <property type="match status" value="1"/>
</dbReference>
<evidence type="ECO:0000256" key="2">
    <source>
        <dbReference type="SAM" id="Coils"/>
    </source>
</evidence>
<dbReference type="Proteomes" id="UP000694427">
    <property type="component" value="Unplaced"/>
</dbReference>
<dbReference type="GO" id="GO:0007018">
    <property type="term" value="P:microtubule-based movement"/>
    <property type="evidence" value="ECO:0007669"/>
    <property type="project" value="TreeGrafter"/>
</dbReference>
<feature type="coiled-coil region" evidence="2">
    <location>
        <begin position="241"/>
        <end position="268"/>
    </location>
</feature>
<accession>A0A8C1K3J3</accession>
<proteinExistence type="predicted"/>
<reference evidence="3" key="1">
    <citation type="submission" date="2025-08" db="UniProtKB">
        <authorList>
            <consortium name="Ensembl"/>
        </authorList>
    </citation>
    <scope>IDENTIFICATION</scope>
</reference>
<dbReference type="InterPro" id="IPR011989">
    <property type="entry name" value="ARM-like"/>
</dbReference>
<evidence type="ECO:0000313" key="3">
    <source>
        <dbReference type="Ensembl" id="ENSCCRP00010041577.1"/>
    </source>
</evidence>
<organism evidence="3 4">
    <name type="scientific">Cyprinus carpio</name>
    <name type="common">Common carp</name>
    <dbReference type="NCBI Taxonomy" id="7962"/>
    <lineage>
        <taxon>Eukaryota</taxon>
        <taxon>Metazoa</taxon>
        <taxon>Chordata</taxon>
        <taxon>Craniata</taxon>
        <taxon>Vertebrata</taxon>
        <taxon>Euteleostomi</taxon>
        <taxon>Actinopterygii</taxon>
        <taxon>Neopterygii</taxon>
        <taxon>Teleostei</taxon>
        <taxon>Ostariophysi</taxon>
        <taxon>Cypriniformes</taxon>
        <taxon>Cyprinidae</taxon>
        <taxon>Cyprininae</taxon>
        <taxon>Cyprinus</taxon>
    </lineage>
</organism>
<name>A0A8C1K3J3_CYPCA</name>
<dbReference type="GO" id="GO:0048513">
    <property type="term" value="P:animal organ development"/>
    <property type="evidence" value="ECO:0007669"/>
    <property type="project" value="UniProtKB-ARBA"/>
</dbReference>
<reference evidence="3" key="2">
    <citation type="submission" date="2025-09" db="UniProtKB">
        <authorList>
            <consortium name="Ensembl"/>
        </authorList>
    </citation>
    <scope>IDENTIFICATION</scope>
</reference>
<dbReference type="InterPro" id="IPR016024">
    <property type="entry name" value="ARM-type_fold"/>
</dbReference>
<dbReference type="GO" id="GO:0016939">
    <property type="term" value="C:kinesin II complex"/>
    <property type="evidence" value="ECO:0007669"/>
    <property type="project" value="TreeGrafter"/>
</dbReference>
<protein>
    <submittedName>
        <fullName evidence="3">Kinesin-associated protein 3a</fullName>
    </submittedName>
</protein>
<dbReference type="GO" id="GO:0035869">
    <property type="term" value="C:ciliary transition zone"/>
    <property type="evidence" value="ECO:0007669"/>
    <property type="project" value="TreeGrafter"/>
</dbReference>
<dbReference type="SUPFAM" id="SSF48371">
    <property type="entry name" value="ARM repeat"/>
    <property type="match status" value="1"/>
</dbReference>
<evidence type="ECO:0000256" key="1">
    <source>
        <dbReference type="PROSITE-ProRule" id="PRU00259"/>
    </source>
</evidence>
<dbReference type="PANTHER" id="PTHR15605">
    <property type="entry name" value="KINESIN-ASSOCIATED PROTEINS"/>
    <property type="match status" value="1"/>
</dbReference>
<dbReference type="GO" id="GO:0019894">
    <property type="term" value="F:kinesin binding"/>
    <property type="evidence" value="ECO:0007669"/>
    <property type="project" value="InterPro"/>
</dbReference>
<keyword evidence="4" id="KW-1185">Reference proteome</keyword>
<dbReference type="AlphaFoldDB" id="A0A8C1K3J3"/>
<dbReference type="InterPro" id="IPR000225">
    <property type="entry name" value="Armadillo"/>
</dbReference>
<feature type="repeat" description="ARM" evidence="1">
    <location>
        <begin position="583"/>
        <end position="627"/>
    </location>
</feature>
<dbReference type="PANTHER" id="PTHR15605:SF2">
    <property type="entry name" value="KINESIN-ASSOCIATED PROTEIN 3"/>
    <property type="match status" value="1"/>
</dbReference>
<evidence type="ECO:0000313" key="4">
    <source>
        <dbReference type="Proteomes" id="UP000694427"/>
    </source>
</evidence>
<dbReference type="Pfam" id="PF05804">
    <property type="entry name" value="KAP"/>
    <property type="match status" value="1"/>
</dbReference>
<dbReference type="PROSITE" id="PS50176">
    <property type="entry name" value="ARM_REPEAT"/>
    <property type="match status" value="1"/>
</dbReference>
<dbReference type="SMART" id="SM00185">
    <property type="entry name" value="ARM"/>
    <property type="match status" value="4"/>
</dbReference>
<dbReference type="InterPro" id="IPR008658">
    <property type="entry name" value="KAP3"/>
</dbReference>
<keyword evidence="2" id="KW-0175">Coiled coil</keyword>
<dbReference type="GO" id="GO:0005930">
    <property type="term" value="C:axoneme"/>
    <property type="evidence" value="ECO:0007669"/>
    <property type="project" value="TreeGrafter"/>
</dbReference>
<sequence>MQADDARYLKRKYKGGSLDVHPTEKALVVQYEVEATILRETGDPMLGERKECQKIIRLKSLNSNTDIASLARKVVEECRLISPSRLPEVEQLLFYLQNRKKSAEKKEKKQIKPRDLTPFEGIELDEEANINSIDDYVELLYEDIPEKIRGATLILHLARNPDNLEELLQNETALGALARVLREDWKQSVDLATTIIYVFFCFSSFSQFHGLITHYKIGALCMSIIEHELKRYDLWQDELQKKKKADILSNLKKEYEKALKKYHGLLTKQEQLLRVALYLLLNLSEDTRTELKMRNKNIVHLLVKTLDRDSEELLVLVVSFLKKLSIFLENKNDMAEIDTVEKLAKLVPCEHEDLLNVTLRLLLNLSFDTGLRSKMVQADLLPKLTSLLGDEAQRQIAMCILYHISMDDRFKSMFAYTDCIPQVMKMLFDCVEERIDAELISFCINLAANKRNAQIMCEGNGLKMLMKRALKLKDPLMMKMIRNISQHDGPSKNLFIDYVGDLAAQIGLKEEEEFVIECLGTLSNLTIPDLDWELVLKEYNLVPYLKDHLKPGSAEDDLILEVVIMIGTVSMDDSCAVMLAKSGIIPALIELLNAQQEDDEFVCQIVYVFYQMVFHQATRDVIIKETQAPAYLIDLMHDKNAEIRKVCDNTLDIIAEYDVEWGKKIQSEKFRWHNSQWLEMVENRQMDEAEPFMYGDDGEPFLQNGDILERPDLFYSADGIIPADGAISPEFFTDFQNGDLLGPQGFPSSSLTDGYGQMGVTPARPATAYGFRPDEQFYYGYTASR</sequence>
<dbReference type="SMART" id="SM01297">
    <property type="entry name" value="KAP"/>
    <property type="match status" value="1"/>
</dbReference>